<evidence type="ECO:0000256" key="4">
    <source>
        <dbReference type="ARBA" id="ARBA00022679"/>
    </source>
</evidence>
<evidence type="ECO:0000313" key="16">
    <source>
        <dbReference type="Proteomes" id="UP000564806"/>
    </source>
</evidence>
<keyword evidence="6" id="KW-0547">Nucleotide-binding</keyword>
<evidence type="ECO:0000256" key="3">
    <source>
        <dbReference type="ARBA" id="ARBA00022553"/>
    </source>
</evidence>
<keyword evidence="5" id="KW-0812">Transmembrane</keyword>
<dbReference type="Pfam" id="PF06580">
    <property type="entry name" value="His_kinase"/>
    <property type="match status" value="1"/>
</dbReference>
<evidence type="ECO:0000256" key="8">
    <source>
        <dbReference type="ARBA" id="ARBA00022840"/>
    </source>
</evidence>
<feature type="coiled-coil region" evidence="12">
    <location>
        <begin position="369"/>
        <end position="396"/>
    </location>
</feature>
<accession>A0A850EQW2</accession>
<evidence type="ECO:0000256" key="6">
    <source>
        <dbReference type="ARBA" id="ARBA00022741"/>
    </source>
</evidence>
<dbReference type="EMBL" id="JABWCS010000213">
    <property type="protein sequence ID" value="NUU62160.1"/>
    <property type="molecule type" value="Genomic_DNA"/>
</dbReference>
<dbReference type="InterPro" id="IPR003594">
    <property type="entry name" value="HATPase_dom"/>
</dbReference>
<evidence type="ECO:0000256" key="7">
    <source>
        <dbReference type="ARBA" id="ARBA00022777"/>
    </source>
</evidence>
<evidence type="ECO:0000256" key="1">
    <source>
        <dbReference type="ARBA" id="ARBA00004651"/>
    </source>
</evidence>
<keyword evidence="16" id="KW-1185">Reference proteome</keyword>
<dbReference type="CDD" id="cd06225">
    <property type="entry name" value="HAMP"/>
    <property type="match status" value="1"/>
</dbReference>
<comment type="caution">
    <text evidence="15">The sequence shown here is derived from an EMBL/GenBank/DDBJ whole genome shotgun (WGS) entry which is preliminary data.</text>
</comment>
<keyword evidence="4" id="KW-0808">Transferase</keyword>
<evidence type="ECO:0000256" key="10">
    <source>
        <dbReference type="ARBA" id="ARBA00023012"/>
    </source>
</evidence>
<dbReference type="GO" id="GO:0005524">
    <property type="term" value="F:ATP binding"/>
    <property type="evidence" value="ECO:0007669"/>
    <property type="project" value="UniProtKB-KW"/>
</dbReference>
<dbReference type="Pfam" id="PF02518">
    <property type="entry name" value="HATPase_c"/>
    <property type="match status" value="1"/>
</dbReference>
<keyword evidence="3" id="KW-0597">Phosphoprotein</keyword>
<keyword evidence="12" id="KW-0175">Coiled coil</keyword>
<keyword evidence="10" id="KW-0902">Two-component regulatory system</keyword>
<dbReference type="GO" id="GO:0000155">
    <property type="term" value="F:phosphorelay sensor kinase activity"/>
    <property type="evidence" value="ECO:0007669"/>
    <property type="project" value="InterPro"/>
</dbReference>
<keyword evidence="9" id="KW-1133">Transmembrane helix</keyword>
<evidence type="ECO:0000256" key="2">
    <source>
        <dbReference type="ARBA" id="ARBA00022475"/>
    </source>
</evidence>
<gene>
    <name evidence="15" type="ORF">HPT30_17595</name>
</gene>
<keyword evidence="11" id="KW-0472">Membrane</keyword>
<comment type="subcellular location">
    <subcellularLocation>
        <location evidence="1">Cell membrane</location>
        <topology evidence="1">Multi-pass membrane protein</topology>
    </subcellularLocation>
</comment>
<dbReference type="Gene3D" id="6.10.340.10">
    <property type="match status" value="1"/>
</dbReference>
<dbReference type="Proteomes" id="UP000564806">
    <property type="component" value="Unassembled WGS sequence"/>
</dbReference>
<dbReference type="Gene3D" id="3.30.565.10">
    <property type="entry name" value="Histidine kinase-like ATPase, C-terminal domain"/>
    <property type="match status" value="1"/>
</dbReference>
<dbReference type="InterPro" id="IPR010559">
    <property type="entry name" value="Sig_transdc_His_kin_internal"/>
</dbReference>
<proteinExistence type="predicted"/>
<dbReference type="InterPro" id="IPR036890">
    <property type="entry name" value="HATPase_C_sf"/>
</dbReference>
<evidence type="ECO:0000256" key="13">
    <source>
        <dbReference type="SAM" id="MobiDB-lite"/>
    </source>
</evidence>
<feature type="domain" description="HAMP" evidence="14">
    <location>
        <begin position="329"/>
        <end position="381"/>
    </location>
</feature>
<dbReference type="SUPFAM" id="SSF55874">
    <property type="entry name" value="ATPase domain of HSP90 chaperone/DNA topoisomerase II/histidine kinase"/>
    <property type="match status" value="1"/>
</dbReference>
<name>A0A850EQW2_9BACL</name>
<dbReference type="PROSITE" id="PS50885">
    <property type="entry name" value="HAMP"/>
    <property type="match status" value="1"/>
</dbReference>
<dbReference type="GO" id="GO:0005886">
    <property type="term" value="C:plasma membrane"/>
    <property type="evidence" value="ECO:0007669"/>
    <property type="project" value="UniProtKB-SubCell"/>
</dbReference>
<evidence type="ECO:0000313" key="15">
    <source>
        <dbReference type="EMBL" id="NUU62160.1"/>
    </source>
</evidence>
<dbReference type="SUPFAM" id="SSF158472">
    <property type="entry name" value="HAMP domain-like"/>
    <property type="match status" value="1"/>
</dbReference>
<sequence length="609" mass="69159">MKIKRIIWKWFSGMTFKSKLLTVFIPLIVVSLSILGVVSSEIFSRSLINRSVNDVIDQSSLIINKLDSITKNMEICSNMLVTDVNRLYDNFPIERTAVEENQFRLTMQSRLAIDLSLFAETDAAVFIDSNGKIYTSYPARNDESEAIRSGVPEELLKQGNYGSAYWFPMQKRNYMTPNPDVPVLTLGKVVININTGERYGTLFLIIKEPTLSASLVSGNNINQKNYFLVDERRIIVASPDKEQVLTPITNPTELALLKSTSEQTETATRNTDGKRLITVTDYPGMQWKLLNVADLDVLTKDVGKNTKLTILIGFTCLLLSLLGAHFLSKVVLNPLQDLTKRMRRVMDGNLYVEAPVHTNDEIGLISRVFNSMIKQIQELLQNKEKEQKRKREYELALITSQVKPHFLYNTLDTIYILNDMDRNQEARDTTKALADFYRVVLSKGRELIILDQEIKMTTDYLSIMQMRYPDVFQYEIRIPQELRNTPIPKLSLQPLVENAIYHGLKTKGERGLIVISAVKEKAKIILRVEDDGVGMSEEQLKEACCFQEEDKVVKSIGVYSVQERIKLYFGAKYGLTIFSEEGKGTRVDITVPGGKTGGKADVPDYDRGR</sequence>
<reference evidence="15" key="1">
    <citation type="submission" date="2020-06" db="EMBL/GenBank/DDBJ databases">
        <title>Paenibacillus sp. nov., isolated from soil.</title>
        <authorList>
            <person name="Seo Y.L."/>
        </authorList>
    </citation>
    <scope>NUCLEOTIDE SEQUENCE [LARGE SCALE GENOMIC DNA]</scope>
    <source>
        <strain evidence="15">JW14</strain>
    </source>
</reference>
<evidence type="ECO:0000256" key="9">
    <source>
        <dbReference type="ARBA" id="ARBA00022989"/>
    </source>
</evidence>
<dbReference type="RefSeq" id="WP_175372656.1">
    <property type="nucleotide sequence ID" value="NZ_JABWCS010000213.1"/>
</dbReference>
<dbReference type="SMART" id="SM00304">
    <property type="entry name" value="HAMP"/>
    <property type="match status" value="1"/>
</dbReference>
<keyword evidence="8" id="KW-0067">ATP-binding</keyword>
<dbReference type="InterPro" id="IPR050640">
    <property type="entry name" value="Bact_2-comp_sensor_kinase"/>
</dbReference>
<evidence type="ECO:0000256" key="5">
    <source>
        <dbReference type="ARBA" id="ARBA00022692"/>
    </source>
</evidence>
<keyword evidence="7 15" id="KW-0418">Kinase</keyword>
<evidence type="ECO:0000256" key="12">
    <source>
        <dbReference type="SAM" id="Coils"/>
    </source>
</evidence>
<evidence type="ECO:0000259" key="14">
    <source>
        <dbReference type="PROSITE" id="PS50885"/>
    </source>
</evidence>
<dbReference type="AlphaFoldDB" id="A0A850EQW2"/>
<feature type="region of interest" description="Disordered" evidence="13">
    <location>
        <begin position="589"/>
        <end position="609"/>
    </location>
</feature>
<keyword evidence="2" id="KW-1003">Cell membrane</keyword>
<dbReference type="InterPro" id="IPR003660">
    <property type="entry name" value="HAMP_dom"/>
</dbReference>
<evidence type="ECO:0000256" key="11">
    <source>
        <dbReference type="ARBA" id="ARBA00023136"/>
    </source>
</evidence>
<dbReference type="Pfam" id="PF00672">
    <property type="entry name" value="HAMP"/>
    <property type="match status" value="1"/>
</dbReference>
<protein>
    <submittedName>
        <fullName evidence="15">Sensor histidine kinase</fullName>
    </submittedName>
</protein>
<organism evidence="15 16">
    <name type="scientific">Paenibacillus agri</name>
    <dbReference type="NCBI Taxonomy" id="2744309"/>
    <lineage>
        <taxon>Bacteria</taxon>
        <taxon>Bacillati</taxon>
        <taxon>Bacillota</taxon>
        <taxon>Bacilli</taxon>
        <taxon>Bacillales</taxon>
        <taxon>Paenibacillaceae</taxon>
        <taxon>Paenibacillus</taxon>
    </lineage>
</organism>
<dbReference type="PANTHER" id="PTHR34220:SF11">
    <property type="entry name" value="SENSOR PROTEIN KINASE HPTS"/>
    <property type="match status" value="1"/>
</dbReference>
<dbReference type="Gene3D" id="3.30.450.20">
    <property type="entry name" value="PAS domain"/>
    <property type="match status" value="1"/>
</dbReference>
<dbReference type="PANTHER" id="PTHR34220">
    <property type="entry name" value="SENSOR HISTIDINE KINASE YPDA"/>
    <property type="match status" value="1"/>
</dbReference>